<dbReference type="RefSeq" id="WP_379748833.1">
    <property type="nucleotide sequence ID" value="NZ_JBHTCP010000014.1"/>
</dbReference>
<evidence type="ECO:0000256" key="1">
    <source>
        <dbReference type="ARBA" id="ARBA00004651"/>
    </source>
</evidence>
<keyword evidence="3 6" id="KW-0812">Transmembrane</keyword>
<gene>
    <name evidence="8" type="ORF">ACFQPF_08785</name>
</gene>
<dbReference type="EMBL" id="JBHTCP010000014">
    <property type="protein sequence ID" value="MFC7371771.1"/>
    <property type="molecule type" value="Genomic_DNA"/>
</dbReference>
<dbReference type="Gene3D" id="3.30.70.120">
    <property type="match status" value="1"/>
</dbReference>
<feature type="transmembrane region" description="Helical" evidence="6">
    <location>
        <begin position="82"/>
        <end position="103"/>
    </location>
</feature>
<feature type="domain" description="DUF2179" evidence="7">
    <location>
        <begin position="222"/>
        <end position="276"/>
    </location>
</feature>
<protein>
    <submittedName>
        <fullName evidence="8">YitT family protein</fullName>
    </submittedName>
</protein>
<keyword evidence="2" id="KW-1003">Cell membrane</keyword>
<feature type="transmembrane region" description="Helical" evidence="6">
    <location>
        <begin position="12"/>
        <end position="35"/>
    </location>
</feature>
<dbReference type="Pfam" id="PF02588">
    <property type="entry name" value="YitT_membrane"/>
    <property type="match status" value="1"/>
</dbReference>
<dbReference type="Proteomes" id="UP001596549">
    <property type="component" value="Unassembled WGS sequence"/>
</dbReference>
<evidence type="ECO:0000313" key="8">
    <source>
        <dbReference type="EMBL" id="MFC7371771.1"/>
    </source>
</evidence>
<dbReference type="PIRSF" id="PIRSF006483">
    <property type="entry name" value="Membrane_protein_YitT"/>
    <property type="match status" value="1"/>
</dbReference>
<evidence type="ECO:0000259" key="7">
    <source>
        <dbReference type="Pfam" id="PF10035"/>
    </source>
</evidence>
<keyword evidence="4 6" id="KW-1133">Transmembrane helix</keyword>
<organism evidence="8 9">
    <name type="scientific">Fictibacillus iocasae</name>
    <dbReference type="NCBI Taxonomy" id="2715437"/>
    <lineage>
        <taxon>Bacteria</taxon>
        <taxon>Bacillati</taxon>
        <taxon>Bacillota</taxon>
        <taxon>Bacilli</taxon>
        <taxon>Bacillales</taxon>
        <taxon>Fictibacillaceae</taxon>
        <taxon>Fictibacillus</taxon>
    </lineage>
</organism>
<dbReference type="InterPro" id="IPR019264">
    <property type="entry name" value="DUF2179"/>
</dbReference>
<dbReference type="PANTHER" id="PTHR33545:SF5">
    <property type="entry name" value="UPF0750 MEMBRANE PROTEIN YITT"/>
    <property type="match status" value="1"/>
</dbReference>
<accession>A0ABW2NQE2</accession>
<keyword evidence="9" id="KW-1185">Reference proteome</keyword>
<dbReference type="InterPro" id="IPR051461">
    <property type="entry name" value="UPF0750_membrane"/>
</dbReference>
<evidence type="ECO:0000256" key="3">
    <source>
        <dbReference type="ARBA" id="ARBA00022692"/>
    </source>
</evidence>
<name>A0ABW2NQE2_9BACL</name>
<dbReference type="Pfam" id="PF10035">
    <property type="entry name" value="DUF2179"/>
    <property type="match status" value="1"/>
</dbReference>
<comment type="subcellular location">
    <subcellularLocation>
        <location evidence="1">Cell membrane</location>
        <topology evidence="1">Multi-pass membrane protein</topology>
    </subcellularLocation>
</comment>
<dbReference type="CDD" id="cd16380">
    <property type="entry name" value="YitT_C"/>
    <property type="match status" value="1"/>
</dbReference>
<dbReference type="PANTHER" id="PTHR33545">
    <property type="entry name" value="UPF0750 MEMBRANE PROTEIN YITT-RELATED"/>
    <property type="match status" value="1"/>
</dbReference>
<dbReference type="InterPro" id="IPR015867">
    <property type="entry name" value="N-reg_PII/ATP_PRibTrfase_C"/>
</dbReference>
<evidence type="ECO:0000256" key="5">
    <source>
        <dbReference type="ARBA" id="ARBA00023136"/>
    </source>
</evidence>
<evidence type="ECO:0000313" key="9">
    <source>
        <dbReference type="Proteomes" id="UP001596549"/>
    </source>
</evidence>
<proteinExistence type="predicted"/>
<reference evidence="9" key="1">
    <citation type="journal article" date="2019" name="Int. J. Syst. Evol. Microbiol.">
        <title>The Global Catalogue of Microorganisms (GCM) 10K type strain sequencing project: providing services to taxonomists for standard genome sequencing and annotation.</title>
        <authorList>
            <consortium name="The Broad Institute Genomics Platform"/>
            <consortium name="The Broad Institute Genome Sequencing Center for Infectious Disease"/>
            <person name="Wu L."/>
            <person name="Ma J."/>
        </authorList>
    </citation>
    <scope>NUCLEOTIDE SEQUENCE [LARGE SCALE GENOMIC DNA]</scope>
    <source>
        <strain evidence="9">NBRC 106396</strain>
    </source>
</reference>
<comment type="caution">
    <text evidence="8">The sequence shown here is derived from an EMBL/GenBank/DDBJ whole genome shotgun (WGS) entry which is preliminary data.</text>
</comment>
<keyword evidence="5 6" id="KW-0472">Membrane</keyword>
<feature type="transmembrane region" description="Helical" evidence="6">
    <location>
        <begin position="152"/>
        <end position="173"/>
    </location>
</feature>
<evidence type="ECO:0000256" key="2">
    <source>
        <dbReference type="ARBA" id="ARBA00022475"/>
    </source>
</evidence>
<sequence>MNASYNEIKKVIIILFGAVLNAFSLNFFLIPANVYSGGFTGIAQLSSSMLQYTPFPVSTGILLFLLNIPVAVVGWMKVGKSFTVYSFFSVAMMTVFLELIPIHRISSDILLNAVFGGVIQAIGVGLTLKYGASTGGLDIIALVLSKLRNGPVGTYFFVLNAIIIMTAGFLFGWEKALYTLVALYASSRVIDSIHTRHEKLTAMIVTKKGRHLKEAIHSKMLRGITILPAKGAFSNEEKELLYIVITRYELYELEKIIKETDPDAFTNIVSTTSIVGLFRNDD</sequence>
<feature type="transmembrane region" description="Helical" evidence="6">
    <location>
        <begin position="55"/>
        <end position="75"/>
    </location>
</feature>
<evidence type="ECO:0000256" key="4">
    <source>
        <dbReference type="ARBA" id="ARBA00022989"/>
    </source>
</evidence>
<dbReference type="InterPro" id="IPR003740">
    <property type="entry name" value="YitT"/>
</dbReference>
<evidence type="ECO:0000256" key="6">
    <source>
        <dbReference type="SAM" id="Phobius"/>
    </source>
</evidence>